<keyword evidence="1" id="KW-0677">Repeat</keyword>
<dbReference type="KEGG" id="shd:SUTH_02862"/>
<dbReference type="HOGENOM" id="CLU_040794_0_0_4"/>
<feature type="region of interest" description="Disordered" evidence="4">
    <location>
        <begin position="1"/>
        <end position="68"/>
    </location>
</feature>
<evidence type="ECO:0000313" key="6">
    <source>
        <dbReference type="EMBL" id="BAO30641.1"/>
    </source>
</evidence>
<feature type="region of interest" description="Disordered" evidence="4">
    <location>
        <begin position="120"/>
        <end position="139"/>
    </location>
</feature>
<gene>
    <name evidence="6" type="ORF">SUTH_02862</name>
</gene>
<reference evidence="6 7" key="1">
    <citation type="journal article" date="2014" name="Syst. Appl. Microbiol.">
        <title>Complete genomes of freshwater sulfur oxidizers Sulfuricella denitrificans skB26 and Sulfuritalea hydrogenivorans sk43H: genetic insights into the sulfur oxidation pathway of betaproteobacteria.</title>
        <authorList>
            <person name="Watanabe T."/>
            <person name="Kojima H."/>
            <person name="Fukui M."/>
        </authorList>
    </citation>
    <scope>NUCLEOTIDE SEQUENCE [LARGE SCALE GENOMIC DNA]</scope>
    <source>
        <strain evidence="6">DSM22779</strain>
    </source>
</reference>
<feature type="region of interest" description="Disordered" evidence="4">
    <location>
        <begin position="83"/>
        <end position="110"/>
    </location>
</feature>
<dbReference type="Gene3D" id="1.25.40.10">
    <property type="entry name" value="Tetratricopeptide repeat domain"/>
    <property type="match status" value="2"/>
</dbReference>
<feature type="repeat" description="TPR" evidence="3">
    <location>
        <begin position="313"/>
        <end position="346"/>
    </location>
</feature>
<dbReference type="InterPro" id="IPR019734">
    <property type="entry name" value="TPR_rpt"/>
</dbReference>
<feature type="compositionally biased region" description="Pro residues" evidence="4">
    <location>
        <begin position="92"/>
        <end position="101"/>
    </location>
</feature>
<dbReference type="InterPro" id="IPR011990">
    <property type="entry name" value="TPR-like_helical_dom_sf"/>
</dbReference>
<evidence type="ECO:0000256" key="4">
    <source>
        <dbReference type="SAM" id="MobiDB-lite"/>
    </source>
</evidence>
<dbReference type="STRING" id="1223802.SUTH_02862"/>
<evidence type="ECO:0000256" key="1">
    <source>
        <dbReference type="ARBA" id="ARBA00022737"/>
    </source>
</evidence>
<sequence>MSLLMDALKKAELAKRQGQGENAGSPPEAPAQGGFTLEPLHDSGTRGAAIPEPVAESGSGSGNLPHLPSHLEELDAQFLAEAKQAASARLKAPPPPAPPREPAAEPAAAVADTPALTAAAVKPRPAATRQSAPQNQSAAQNLFAAKQADKPPARKNFAIAIGVLTVLSVCGIGGYFWWQLQPKTPLLANRMALPPPSATPTAASRPAAVAPAPTVATPPAAAPGSAPTGARPAAQPADEEDDDTAPVAARAAAQPRRTAPPAPAEADGPIRVTRAPLKVNPALIGGFDAFNRGDLALAQREYERAQRADPRNTDALHGLAAIAVRQGHLDQAELLYRRITEADPHDTVAMSALINMRGQIDPGTAESRLKTLSADQPDLAAPQFSLGNLYARHGRWNEAQQAYFRAHNAEPDNPDIIYNLAISLEHLRQNKLAAQYYSQAIAAAQTRTAGFDKAQAAARLRSLQP</sequence>
<dbReference type="SMART" id="SM00028">
    <property type="entry name" value="TPR"/>
    <property type="match status" value="3"/>
</dbReference>
<dbReference type="RefSeq" id="WP_052473660.1">
    <property type="nucleotide sequence ID" value="NZ_AP012547.1"/>
</dbReference>
<feature type="compositionally biased region" description="Low complexity" evidence="4">
    <location>
        <begin position="245"/>
        <end position="257"/>
    </location>
</feature>
<organism evidence="6 7">
    <name type="scientific">Sulfuritalea hydrogenivorans sk43H</name>
    <dbReference type="NCBI Taxonomy" id="1223802"/>
    <lineage>
        <taxon>Bacteria</taxon>
        <taxon>Pseudomonadati</taxon>
        <taxon>Pseudomonadota</taxon>
        <taxon>Betaproteobacteria</taxon>
        <taxon>Nitrosomonadales</taxon>
        <taxon>Sterolibacteriaceae</taxon>
        <taxon>Sulfuritalea</taxon>
    </lineage>
</organism>
<dbReference type="Proteomes" id="UP000031637">
    <property type="component" value="Chromosome"/>
</dbReference>
<accession>W0SJ00</accession>
<dbReference type="SUPFAM" id="SSF48452">
    <property type="entry name" value="TPR-like"/>
    <property type="match status" value="1"/>
</dbReference>
<feature type="compositionally biased region" description="Low complexity" evidence="4">
    <location>
        <begin position="199"/>
        <end position="236"/>
    </location>
</feature>
<protein>
    <submittedName>
        <fullName evidence="6">Uncharacterized protein</fullName>
    </submittedName>
</protein>
<evidence type="ECO:0000313" key="7">
    <source>
        <dbReference type="Proteomes" id="UP000031637"/>
    </source>
</evidence>
<keyword evidence="2 3" id="KW-0802">TPR repeat</keyword>
<dbReference type="PANTHER" id="PTHR44858:SF1">
    <property type="entry name" value="UDP-N-ACETYLGLUCOSAMINE--PEPTIDE N-ACETYLGLUCOSAMINYLTRANSFERASE SPINDLY-RELATED"/>
    <property type="match status" value="1"/>
</dbReference>
<dbReference type="PANTHER" id="PTHR44858">
    <property type="entry name" value="TETRATRICOPEPTIDE REPEAT PROTEIN 6"/>
    <property type="match status" value="1"/>
</dbReference>
<keyword evidence="7" id="KW-1185">Reference proteome</keyword>
<feature type="region of interest" description="Disordered" evidence="4">
    <location>
        <begin position="195"/>
        <end position="272"/>
    </location>
</feature>
<evidence type="ECO:0000256" key="3">
    <source>
        <dbReference type="PROSITE-ProRule" id="PRU00339"/>
    </source>
</evidence>
<feature type="repeat" description="TPR" evidence="3">
    <location>
        <begin position="380"/>
        <end position="413"/>
    </location>
</feature>
<keyword evidence="5" id="KW-1133">Transmembrane helix</keyword>
<dbReference type="PROSITE" id="PS50005">
    <property type="entry name" value="TPR"/>
    <property type="match status" value="2"/>
</dbReference>
<evidence type="ECO:0000256" key="2">
    <source>
        <dbReference type="ARBA" id="ARBA00022803"/>
    </source>
</evidence>
<evidence type="ECO:0000256" key="5">
    <source>
        <dbReference type="SAM" id="Phobius"/>
    </source>
</evidence>
<dbReference type="AlphaFoldDB" id="W0SJ00"/>
<keyword evidence="5" id="KW-0812">Transmembrane</keyword>
<proteinExistence type="predicted"/>
<dbReference type="InterPro" id="IPR050498">
    <property type="entry name" value="Ycf3"/>
</dbReference>
<feature type="compositionally biased region" description="Low complexity" evidence="4">
    <location>
        <begin position="130"/>
        <end position="139"/>
    </location>
</feature>
<keyword evidence="5" id="KW-0472">Membrane</keyword>
<feature type="transmembrane region" description="Helical" evidence="5">
    <location>
        <begin position="157"/>
        <end position="178"/>
    </location>
</feature>
<name>W0SJ00_9PROT</name>
<dbReference type="Pfam" id="PF14559">
    <property type="entry name" value="TPR_19"/>
    <property type="match status" value="1"/>
</dbReference>
<dbReference type="Pfam" id="PF13432">
    <property type="entry name" value="TPR_16"/>
    <property type="match status" value="1"/>
</dbReference>
<dbReference type="OrthoDB" id="5612599at2"/>
<dbReference type="EMBL" id="AP012547">
    <property type="protein sequence ID" value="BAO30641.1"/>
    <property type="molecule type" value="Genomic_DNA"/>
</dbReference>